<proteinExistence type="predicted"/>
<dbReference type="Pfam" id="PF02602">
    <property type="entry name" value="HEM4"/>
    <property type="match status" value="1"/>
</dbReference>
<sequence>MRVLVTRPQPDADATASRLVAAGFHALVDSLLVVEPLGEARLPAGPFDAVALTSVNGARLLAARPEFADLAHLPLFTVGHRTAAAAPVGMGVSHVAGGDGAALVALLRDRLPRGARVLHVAGEDRAVELGPELAADGIEVGLFVIYRAVAAPALQPATLAALRAGRIDAAFHFSPRTAATLVARASDAGVAPELGRIAHLCFSRNVAAPLAAAGWPTRIADAPTEEGLFALLRE</sequence>
<reference evidence="2 3" key="1">
    <citation type="submission" date="2017-08" db="EMBL/GenBank/DDBJ databases">
        <title>Infants hospitalized years apart are colonized by the same room-sourced microbial strains.</title>
        <authorList>
            <person name="Brooks B."/>
            <person name="Olm M.R."/>
            <person name="Firek B.A."/>
            <person name="Baker R."/>
            <person name="Thomas B.C."/>
            <person name="Morowitz M.J."/>
            <person name="Banfield J.F."/>
        </authorList>
    </citation>
    <scope>NUCLEOTIDE SEQUENCE [LARGE SCALE GENOMIC DNA]</scope>
    <source>
        <strain evidence="2">S2_005_001_R2_27</strain>
    </source>
</reference>
<feature type="domain" description="Tetrapyrrole biosynthesis uroporphyrinogen III synthase" evidence="1">
    <location>
        <begin position="14"/>
        <end position="229"/>
    </location>
</feature>
<dbReference type="AlphaFoldDB" id="A0A2W5RA48"/>
<dbReference type="Gene3D" id="3.40.50.10090">
    <property type="match status" value="2"/>
</dbReference>
<gene>
    <name evidence="2" type="ORF">DI549_01105</name>
</gene>
<evidence type="ECO:0000313" key="2">
    <source>
        <dbReference type="EMBL" id="PZQ85699.1"/>
    </source>
</evidence>
<comment type="caution">
    <text evidence="2">The sequence shown here is derived from an EMBL/GenBank/DDBJ whole genome shotgun (WGS) entry which is preliminary data.</text>
</comment>
<dbReference type="GO" id="GO:0033014">
    <property type="term" value="P:tetrapyrrole biosynthetic process"/>
    <property type="evidence" value="ECO:0007669"/>
    <property type="project" value="InterPro"/>
</dbReference>
<evidence type="ECO:0000259" key="1">
    <source>
        <dbReference type="Pfam" id="PF02602"/>
    </source>
</evidence>
<dbReference type="InterPro" id="IPR003754">
    <property type="entry name" value="4pyrrol_synth_uPrphyn_synth"/>
</dbReference>
<dbReference type="InterPro" id="IPR036108">
    <property type="entry name" value="4pyrrol_syn_uPrphyn_synt_sf"/>
</dbReference>
<accession>A0A2W5RA48</accession>
<dbReference type="EMBL" id="QFQD01000002">
    <property type="protein sequence ID" value="PZQ85699.1"/>
    <property type="molecule type" value="Genomic_DNA"/>
</dbReference>
<dbReference type="CDD" id="cd06578">
    <property type="entry name" value="HemD"/>
    <property type="match status" value="1"/>
</dbReference>
<dbReference type="Proteomes" id="UP000248887">
    <property type="component" value="Unassembled WGS sequence"/>
</dbReference>
<dbReference type="GO" id="GO:0004852">
    <property type="term" value="F:uroporphyrinogen-III synthase activity"/>
    <property type="evidence" value="ECO:0007669"/>
    <property type="project" value="InterPro"/>
</dbReference>
<organism evidence="2 3">
    <name type="scientific">Ancylobacter novellus</name>
    <name type="common">Thiobacillus novellus</name>
    <dbReference type="NCBI Taxonomy" id="921"/>
    <lineage>
        <taxon>Bacteria</taxon>
        <taxon>Pseudomonadati</taxon>
        <taxon>Pseudomonadota</taxon>
        <taxon>Alphaproteobacteria</taxon>
        <taxon>Hyphomicrobiales</taxon>
        <taxon>Xanthobacteraceae</taxon>
        <taxon>Ancylobacter</taxon>
    </lineage>
</organism>
<evidence type="ECO:0000313" key="3">
    <source>
        <dbReference type="Proteomes" id="UP000248887"/>
    </source>
</evidence>
<name>A0A2W5RA48_ANCNO</name>
<protein>
    <submittedName>
        <fullName evidence="2">Uroporphyrinogen III synthase HEM4</fullName>
    </submittedName>
</protein>
<dbReference type="SUPFAM" id="SSF69618">
    <property type="entry name" value="HemD-like"/>
    <property type="match status" value="1"/>
</dbReference>